<dbReference type="Proteomes" id="UP000183413">
    <property type="component" value="Unassembled WGS sequence"/>
</dbReference>
<evidence type="ECO:0000313" key="2">
    <source>
        <dbReference type="Proteomes" id="UP000183413"/>
    </source>
</evidence>
<dbReference type="SUPFAM" id="SSF160631">
    <property type="entry name" value="SMI1/KNR4-like"/>
    <property type="match status" value="1"/>
</dbReference>
<organism evidence="1 2">
    <name type="scientific">Actinomadura madurae</name>
    <dbReference type="NCBI Taxonomy" id="1993"/>
    <lineage>
        <taxon>Bacteria</taxon>
        <taxon>Bacillati</taxon>
        <taxon>Actinomycetota</taxon>
        <taxon>Actinomycetes</taxon>
        <taxon>Streptosporangiales</taxon>
        <taxon>Thermomonosporaceae</taxon>
        <taxon>Actinomadura</taxon>
    </lineage>
</organism>
<evidence type="ECO:0008006" key="3">
    <source>
        <dbReference type="Google" id="ProtNLM"/>
    </source>
</evidence>
<evidence type="ECO:0000313" key="1">
    <source>
        <dbReference type="EMBL" id="SFO17494.1"/>
    </source>
</evidence>
<dbReference type="InParanoid" id="A0A1I5F162"/>
<accession>A0A1I5F162</accession>
<dbReference type="AlphaFoldDB" id="A0A1I5F162"/>
<dbReference type="EMBL" id="FOVH01000004">
    <property type="protein sequence ID" value="SFO17494.1"/>
    <property type="molecule type" value="Genomic_DNA"/>
</dbReference>
<dbReference type="eggNOG" id="ENOG5030FDY">
    <property type="taxonomic scope" value="Bacteria"/>
</dbReference>
<sequence>MATSVRQLTEVASLVPLADPFDWGRVERRIGAAVPRDYRELLDAGGGGIWLDWLRLYVPAPGVGLKHVDLERSGVEFEQLQDLFEDEVVGRPDGLDPDSRLLPWASTGTGLTLYWQVSPEAAAGSYPIRVSDRNGDVWERYDLLTTDFLLGIIRGEVHSELLNESWTKRDMLFKPYAGEPLQRHDA</sequence>
<protein>
    <recommendedName>
        <fullName evidence="3">SMI1 / KNR4 family (SUKH-1)</fullName>
    </recommendedName>
</protein>
<dbReference type="STRING" id="1993.SAMN04489713_104380"/>
<proteinExistence type="predicted"/>
<dbReference type="RefSeq" id="WP_075021167.1">
    <property type="nucleotide sequence ID" value="NZ_FOVH01000004.1"/>
</dbReference>
<reference evidence="1 2" key="1">
    <citation type="submission" date="2016-10" db="EMBL/GenBank/DDBJ databases">
        <authorList>
            <person name="de Groot N.N."/>
        </authorList>
    </citation>
    <scope>NUCLEOTIDE SEQUENCE [LARGE SCALE GENOMIC DNA]</scope>
    <source>
        <strain evidence="1 2">DSM 43067</strain>
    </source>
</reference>
<dbReference type="InterPro" id="IPR037883">
    <property type="entry name" value="Knr4/Smi1-like_sf"/>
</dbReference>
<gene>
    <name evidence="1" type="ORF">SAMN04489713_104380</name>
</gene>
<name>A0A1I5F162_9ACTN</name>
<keyword evidence="2" id="KW-1185">Reference proteome</keyword>